<gene>
    <name evidence="5" type="ORF">A6R68_17767</name>
</gene>
<feature type="non-terminal residue" evidence="5">
    <location>
        <position position="67"/>
    </location>
</feature>
<dbReference type="FunFam" id="1.10.1650.10:FF:000001">
    <property type="entry name" value="Ribosomal protein L19"/>
    <property type="match status" value="1"/>
</dbReference>
<dbReference type="AlphaFoldDB" id="A0A1A6HDS4"/>
<dbReference type="GO" id="GO:0022625">
    <property type="term" value="C:cytosolic large ribosomal subunit"/>
    <property type="evidence" value="ECO:0007669"/>
    <property type="project" value="InterPro"/>
</dbReference>
<dbReference type="OrthoDB" id="5407653at2759"/>
<evidence type="ECO:0000313" key="6">
    <source>
        <dbReference type="Proteomes" id="UP000092124"/>
    </source>
</evidence>
<dbReference type="EMBL" id="LZPO01035408">
    <property type="protein sequence ID" value="OBS75782.1"/>
    <property type="molecule type" value="Genomic_DNA"/>
</dbReference>
<protein>
    <recommendedName>
        <fullName evidence="4">Ribosomal protein L19e N-terminal domain-containing protein</fullName>
    </recommendedName>
</protein>
<dbReference type="PANTHER" id="PTHR10722">
    <property type="entry name" value="60S RIBOSOMAL PROTEIN L19"/>
    <property type="match status" value="1"/>
</dbReference>
<keyword evidence="2" id="KW-0689">Ribosomal protein</keyword>
<evidence type="ECO:0000256" key="3">
    <source>
        <dbReference type="ARBA" id="ARBA00023274"/>
    </source>
</evidence>
<organism evidence="5 6">
    <name type="scientific">Neotoma lepida</name>
    <name type="common">Desert woodrat</name>
    <dbReference type="NCBI Taxonomy" id="56216"/>
    <lineage>
        <taxon>Eukaryota</taxon>
        <taxon>Metazoa</taxon>
        <taxon>Chordata</taxon>
        <taxon>Craniata</taxon>
        <taxon>Vertebrata</taxon>
        <taxon>Euteleostomi</taxon>
        <taxon>Mammalia</taxon>
        <taxon>Eutheria</taxon>
        <taxon>Euarchontoglires</taxon>
        <taxon>Glires</taxon>
        <taxon>Rodentia</taxon>
        <taxon>Myomorpha</taxon>
        <taxon>Muroidea</taxon>
        <taxon>Cricetidae</taxon>
        <taxon>Neotominae</taxon>
        <taxon>Neotoma</taxon>
    </lineage>
</organism>
<dbReference type="InterPro" id="IPR039547">
    <property type="entry name" value="Ribosomal_eL19"/>
</dbReference>
<evidence type="ECO:0000256" key="1">
    <source>
        <dbReference type="ARBA" id="ARBA00011082"/>
    </source>
</evidence>
<evidence type="ECO:0000256" key="2">
    <source>
        <dbReference type="ARBA" id="ARBA00022980"/>
    </source>
</evidence>
<dbReference type="STRING" id="56216.A0A1A6HDS4"/>
<dbReference type="InterPro" id="IPR015972">
    <property type="entry name" value="Ribosomal_eL19_dom1"/>
</dbReference>
<dbReference type="Proteomes" id="UP000092124">
    <property type="component" value="Unassembled WGS sequence"/>
</dbReference>
<feature type="non-terminal residue" evidence="5">
    <location>
        <position position="1"/>
    </location>
</feature>
<comment type="caution">
    <text evidence="5">The sequence shown here is derived from an EMBL/GenBank/DDBJ whole genome shotgun (WGS) entry which is preliminary data.</text>
</comment>
<dbReference type="InterPro" id="IPR057259">
    <property type="entry name" value="Ribosomal_L19e"/>
</dbReference>
<dbReference type="Pfam" id="PF01280">
    <property type="entry name" value="Ribosomal_L19e"/>
    <property type="match status" value="1"/>
</dbReference>
<proteinExistence type="inferred from homology"/>
<name>A0A1A6HDS4_NEOLE</name>
<dbReference type="GO" id="GO:0006412">
    <property type="term" value="P:translation"/>
    <property type="evidence" value="ECO:0007669"/>
    <property type="project" value="InterPro"/>
</dbReference>
<feature type="domain" description="Ribosomal protein L19e N-terminal" evidence="4">
    <location>
        <begin position="1"/>
        <end position="37"/>
    </location>
</feature>
<dbReference type="Gene3D" id="1.10.1650.10">
    <property type="match status" value="1"/>
</dbReference>
<keyword evidence="6" id="KW-1185">Reference proteome</keyword>
<keyword evidence="3" id="KW-0687">Ribonucleoprotein</keyword>
<reference evidence="5 6" key="1">
    <citation type="submission" date="2016-06" db="EMBL/GenBank/DDBJ databases">
        <title>The Draft Genome Sequence and Annotation of the Desert Woodrat Neotoma lepida.</title>
        <authorList>
            <person name="Campbell M."/>
            <person name="Oakeson K.F."/>
            <person name="Yandell M."/>
            <person name="Halpert J.R."/>
            <person name="Dearing D."/>
        </authorList>
    </citation>
    <scope>NUCLEOTIDE SEQUENCE [LARGE SCALE GENOMIC DNA]</scope>
    <source>
        <strain evidence="5">417</strain>
        <tissue evidence="5">Liver</tissue>
    </source>
</reference>
<evidence type="ECO:0000259" key="4">
    <source>
        <dbReference type="Pfam" id="PF01280"/>
    </source>
</evidence>
<comment type="similarity">
    <text evidence="1">Belongs to the eukaryotic ribosomal protein eL19 family.</text>
</comment>
<accession>A0A1A6HDS4</accession>
<evidence type="ECO:0000313" key="5">
    <source>
        <dbReference type="EMBL" id="OBS75782.1"/>
    </source>
</evidence>
<dbReference type="GO" id="GO:0003735">
    <property type="term" value="F:structural constituent of ribosome"/>
    <property type="evidence" value="ECO:0007669"/>
    <property type="project" value="InterPro"/>
</dbReference>
<dbReference type="SUPFAM" id="SSF48140">
    <property type="entry name" value="Ribosomal protein L19 (L19e)"/>
    <property type="match status" value="1"/>
</dbReference>
<dbReference type="InterPro" id="IPR035970">
    <property type="entry name" value="60S_ribosomal_eL19_sf"/>
</dbReference>
<dbReference type="GO" id="GO:0003723">
    <property type="term" value="F:RNA binding"/>
    <property type="evidence" value="ECO:0007669"/>
    <property type="project" value="InterPro"/>
</dbReference>
<sequence>KKKVWLDPIQTNGIAKANSRQQTRKLIKDGLIIRKPTKRLKADTMTGVTRQLLICTDPRSLKVDNIG</sequence>